<dbReference type="PANTHER" id="PTHR46325">
    <property type="entry name" value="CRIB DOMAIN-CONTAINING PROTEIN RIC8"/>
    <property type="match status" value="1"/>
</dbReference>
<comment type="caution">
    <text evidence="3">The sequence shown here is derived from an EMBL/GenBank/DDBJ whole genome shotgun (WGS) entry which is preliminary data.</text>
</comment>
<dbReference type="CDD" id="cd00132">
    <property type="entry name" value="CRIB"/>
    <property type="match status" value="1"/>
</dbReference>
<dbReference type="InterPro" id="IPR000095">
    <property type="entry name" value="CRIB_dom"/>
</dbReference>
<feature type="region of interest" description="Disordered" evidence="1">
    <location>
        <begin position="64"/>
        <end position="83"/>
    </location>
</feature>
<feature type="compositionally biased region" description="Low complexity" evidence="1">
    <location>
        <begin position="93"/>
        <end position="103"/>
    </location>
</feature>
<evidence type="ECO:0000256" key="1">
    <source>
        <dbReference type="SAM" id="MobiDB-lite"/>
    </source>
</evidence>
<feature type="compositionally biased region" description="Basic residues" evidence="1">
    <location>
        <begin position="159"/>
        <end position="168"/>
    </location>
</feature>
<evidence type="ECO:0000313" key="3">
    <source>
        <dbReference type="EMBL" id="KAB1219274.1"/>
    </source>
</evidence>
<dbReference type="OrthoDB" id="4206278at2759"/>
<feature type="region of interest" description="Disordered" evidence="1">
    <location>
        <begin position="92"/>
        <end position="225"/>
    </location>
</feature>
<dbReference type="Proteomes" id="UP000516437">
    <property type="component" value="Chromosome 3"/>
</dbReference>
<evidence type="ECO:0000313" key="4">
    <source>
        <dbReference type="Proteomes" id="UP000516437"/>
    </source>
</evidence>
<keyword evidence="4" id="KW-1185">Reference proteome</keyword>
<proteinExistence type="predicted"/>
<feature type="compositionally biased region" description="Polar residues" evidence="1">
    <location>
        <begin position="120"/>
        <end position="134"/>
    </location>
</feature>
<gene>
    <name evidence="3" type="ORF">CJ030_MR3G001243</name>
</gene>
<name>A0A6A1W204_9ROSI</name>
<sequence length="225" mass="24428">MAAKVKGLLKGLRYMSLIFDEKESDMQIGYPTDVKHVAHIGWDGPSVNSPSWMSKYESTSEVSLRPSVSSGELESKRISGAGSEESLLHHVKSAGAGSPASSPHWSYEATKHPRRHRSTELSLDSATRNSSGSSRHARRSWNLNAGNDLPSPDLPAVPKRSRRRRKSKGSSGGGSTKSTSSKHQNSLPDIFFADTGSGSASVDGKKTNEYHQNAVLEEQVEERLV</sequence>
<protein>
    <submittedName>
        <fullName evidence="3">CRIB domain-containing protein RIC1</fullName>
    </submittedName>
</protein>
<accession>A0A6A1W204</accession>
<dbReference type="EMBL" id="RXIC02000021">
    <property type="protein sequence ID" value="KAB1219274.1"/>
    <property type="molecule type" value="Genomic_DNA"/>
</dbReference>
<dbReference type="Gene3D" id="3.90.810.10">
    <property type="entry name" value="CRIB domain"/>
    <property type="match status" value="1"/>
</dbReference>
<dbReference type="InterPro" id="IPR036936">
    <property type="entry name" value="CRIB_dom_sf"/>
</dbReference>
<dbReference type="AlphaFoldDB" id="A0A6A1W204"/>
<dbReference type="Pfam" id="PF00786">
    <property type="entry name" value="PBD"/>
    <property type="match status" value="1"/>
</dbReference>
<evidence type="ECO:0000259" key="2">
    <source>
        <dbReference type="PROSITE" id="PS50108"/>
    </source>
</evidence>
<dbReference type="PROSITE" id="PS50108">
    <property type="entry name" value="CRIB"/>
    <property type="match status" value="1"/>
</dbReference>
<dbReference type="PANTHER" id="PTHR46325:SF40">
    <property type="entry name" value="CRIB DOMAIN-CONTAINING PROTEIN"/>
    <property type="match status" value="1"/>
</dbReference>
<organism evidence="3 4">
    <name type="scientific">Morella rubra</name>
    <name type="common">Chinese bayberry</name>
    <dbReference type="NCBI Taxonomy" id="262757"/>
    <lineage>
        <taxon>Eukaryota</taxon>
        <taxon>Viridiplantae</taxon>
        <taxon>Streptophyta</taxon>
        <taxon>Embryophyta</taxon>
        <taxon>Tracheophyta</taxon>
        <taxon>Spermatophyta</taxon>
        <taxon>Magnoliopsida</taxon>
        <taxon>eudicotyledons</taxon>
        <taxon>Gunneridae</taxon>
        <taxon>Pentapetalae</taxon>
        <taxon>rosids</taxon>
        <taxon>fabids</taxon>
        <taxon>Fagales</taxon>
        <taxon>Myricaceae</taxon>
        <taxon>Morella</taxon>
    </lineage>
</organism>
<dbReference type="SMART" id="SM00285">
    <property type="entry name" value="PBD"/>
    <property type="match status" value="1"/>
</dbReference>
<feature type="domain" description="CRIB" evidence="2">
    <location>
        <begin position="28"/>
        <end position="41"/>
    </location>
</feature>
<reference evidence="3 4" key="1">
    <citation type="journal article" date="2019" name="Plant Biotechnol. J.">
        <title>The red bayberry genome and genetic basis of sex determination.</title>
        <authorList>
            <person name="Jia H.M."/>
            <person name="Jia H.J."/>
            <person name="Cai Q.L."/>
            <person name="Wang Y."/>
            <person name="Zhao H.B."/>
            <person name="Yang W.F."/>
            <person name="Wang G.Y."/>
            <person name="Li Y.H."/>
            <person name="Zhan D.L."/>
            <person name="Shen Y.T."/>
            <person name="Niu Q.F."/>
            <person name="Chang L."/>
            <person name="Qiu J."/>
            <person name="Zhao L."/>
            <person name="Xie H.B."/>
            <person name="Fu W.Y."/>
            <person name="Jin J."/>
            <person name="Li X.W."/>
            <person name="Jiao Y."/>
            <person name="Zhou C.C."/>
            <person name="Tu T."/>
            <person name="Chai C.Y."/>
            <person name="Gao J.L."/>
            <person name="Fan L.J."/>
            <person name="van de Weg E."/>
            <person name="Wang J.Y."/>
            <person name="Gao Z.S."/>
        </authorList>
    </citation>
    <scope>NUCLEOTIDE SEQUENCE [LARGE SCALE GENOMIC DNA]</scope>
    <source>
        <tissue evidence="3">Leaves</tissue>
    </source>
</reference>